<keyword evidence="1" id="KW-0805">Transcription regulation</keyword>
<feature type="domain" description="HTH luxR-type" evidence="4">
    <location>
        <begin position="169"/>
        <end position="234"/>
    </location>
</feature>
<name>A0A1N6FC96_9BURK</name>
<evidence type="ECO:0000259" key="4">
    <source>
        <dbReference type="PROSITE" id="PS50043"/>
    </source>
</evidence>
<evidence type="ECO:0000313" key="6">
    <source>
        <dbReference type="Proteomes" id="UP000185151"/>
    </source>
</evidence>
<dbReference type="InterPro" id="IPR005143">
    <property type="entry name" value="TF_LuxR_autoind-bd_dom"/>
</dbReference>
<dbReference type="SUPFAM" id="SSF75516">
    <property type="entry name" value="Pheromone-binding domain of LuxR-like quorum-sensing transcription factors"/>
    <property type="match status" value="1"/>
</dbReference>
<sequence>MDTLDEVFEQLQHQQNAEDAFAVIRNAAAALGFPYCTYGRRSAMPLARPEVQILSNYPVAWQQRYIERGYAARDPSVRRAARAKQPVIWQAKEESEELQFWDEAVSFGLRYGWAQASYDCSSNLGLLSLVRETEPITLAEVRSRRAACAALAEAAHLHLMPLLAGAPPIALTADRLTSREREVLTWTADGKTAFEIGQILGTAERTVKFHLQNAVVKLDARNKTHAATKALLLGWLV</sequence>
<dbReference type="GO" id="GO:0003677">
    <property type="term" value="F:DNA binding"/>
    <property type="evidence" value="ECO:0007669"/>
    <property type="project" value="UniProtKB-KW"/>
</dbReference>
<dbReference type="InterPro" id="IPR016032">
    <property type="entry name" value="Sig_transdc_resp-reg_C-effctor"/>
</dbReference>
<dbReference type="Pfam" id="PF00196">
    <property type="entry name" value="GerE"/>
    <property type="match status" value="1"/>
</dbReference>
<evidence type="ECO:0000313" key="5">
    <source>
        <dbReference type="EMBL" id="SIN92867.1"/>
    </source>
</evidence>
<dbReference type="AlphaFoldDB" id="A0A1N6FC96"/>
<dbReference type="Gene3D" id="3.30.450.80">
    <property type="entry name" value="Transcription factor LuxR-like, autoinducer-binding domain"/>
    <property type="match status" value="1"/>
</dbReference>
<accession>A0A1N6FC96</accession>
<dbReference type="PROSITE" id="PS50043">
    <property type="entry name" value="HTH_LUXR_2"/>
    <property type="match status" value="1"/>
</dbReference>
<dbReference type="Proteomes" id="UP000185151">
    <property type="component" value="Unassembled WGS sequence"/>
</dbReference>
<dbReference type="InterPro" id="IPR036693">
    <property type="entry name" value="TF_LuxR_autoind-bd_dom_sf"/>
</dbReference>
<dbReference type="InterPro" id="IPR036388">
    <property type="entry name" value="WH-like_DNA-bd_sf"/>
</dbReference>
<protein>
    <submittedName>
        <fullName evidence="5">Transcriptional regulator, LuxR family</fullName>
    </submittedName>
</protein>
<dbReference type="PANTHER" id="PTHR44688:SF16">
    <property type="entry name" value="DNA-BINDING TRANSCRIPTIONAL ACTIVATOR DEVR_DOSR"/>
    <property type="match status" value="1"/>
</dbReference>
<dbReference type="InterPro" id="IPR000792">
    <property type="entry name" value="Tscrpt_reg_LuxR_C"/>
</dbReference>
<dbReference type="GO" id="GO:0006355">
    <property type="term" value="P:regulation of DNA-templated transcription"/>
    <property type="evidence" value="ECO:0007669"/>
    <property type="project" value="InterPro"/>
</dbReference>
<reference evidence="5 6" key="1">
    <citation type="submission" date="2016-11" db="EMBL/GenBank/DDBJ databases">
        <authorList>
            <person name="Jaros S."/>
            <person name="Januszkiewicz K."/>
            <person name="Wedrychowicz H."/>
        </authorList>
    </citation>
    <scope>NUCLEOTIDE SEQUENCE [LARGE SCALE GENOMIC DNA]</scope>
    <source>
        <strain evidence="5 6">GAS95</strain>
    </source>
</reference>
<dbReference type="OrthoDB" id="9774661at2"/>
<evidence type="ECO:0000256" key="1">
    <source>
        <dbReference type="ARBA" id="ARBA00023015"/>
    </source>
</evidence>
<organism evidence="5 6">
    <name type="scientific">Paraburkholderia phenazinium</name>
    <dbReference type="NCBI Taxonomy" id="60549"/>
    <lineage>
        <taxon>Bacteria</taxon>
        <taxon>Pseudomonadati</taxon>
        <taxon>Pseudomonadota</taxon>
        <taxon>Betaproteobacteria</taxon>
        <taxon>Burkholderiales</taxon>
        <taxon>Burkholderiaceae</taxon>
        <taxon>Paraburkholderia</taxon>
    </lineage>
</organism>
<evidence type="ECO:0000256" key="3">
    <source>
        <dbReference type="ARBA" id="ARBA00023163"/>
    </source>
</evidence>
<dbReference type="CDD" id="cd06170">
    <property type="entry name" value="LuxR_C_like"/>
    <property type="match status" value="1"/>
</dbReference>
<dbReference type="Gene3D" id="1.10.10.10">
    <property type="entry name" value="Winged helix-like DNA-binding domain superfamily/Winged helix DNA-binding domain"/>
    <property type="match status" value="1"/>
</dbReference>
<dbReference type="SUPFAM" id="SSF46894">
    <property type="entry name" value="C-terminal effector domain of the bipartite response regulators"/>
    <property type="match status" value="1"/>
</dbReference>
<keyword evidence="2" id="KW-0238">DNA-binding</keyword>
<gene>
    <name evidence="5" type="ORF">SAMN05444165_0119</name>
</gene>
<dbReference type="RefSeq" id="WP_074293748.1">
    <property type="nucleotide sequence ID" value="NZ_FSRU01000001.1"/>
</dbReference>
<dbReference type="Pfam" id="PF03472">
    <property type="entry name" value="Autoind_bind"/>
    <property type="match status" value="1"/>
</dbReference>
<keyword evidence="3" id="KW-0804">Transcription</keyword>
<keyword evidence="6" id="KW-1185">Reference proteome</keyword>
<dbReference type="SMART" id="SM00421">
    <property type="entry name" value="HTH_LUXR"/>
    <property type="match status" value="1"/>
</dbReference>
<dbReference type="PRINTS" id="PR00038">
    <property type="entry name" value="HTHLUXR"/>
</dbReference>
<dbReference type="EMBL" id="FSRU01000001">
    <property type="protein sequence ID" value="SIN92867.1"/>
    <property type="molecule type" value="Genomic_DNA"/>
</dbReference>
<proteinExistence type="predicted"/>
<evidence type="ECO:0000256" key="2">
    <source>
        <dbReference type="ARBA" id="ARBA00023125"/>
    </source>
</evidence>
<dbReference type="PANTHER" id="PTHR44688">
    <property type="entry name" value="DNA-BINDING TRANSCRIPTIONAL ACTIVATOR DEVR_DOSR"/>
    <property type="match status" value="1"/>
</dbReference>